<gene>
    <name evidence="4" type="ORF">HNR09_001825</name>
</gene>
<dbReference type="Gene3D" id="2.30.110.10">
    <property type="entry name" value="Electron Transport, Fmn-binding Protein, Chain A"/>
    <property type="match status" value="1"/>
</dbReference>
<dbReference type="InterPro" id="IPR012349">
    <property type="entry name" value="Split_barrel_FMN-bd"/>
</dbReference>
<dbReference type="PANTHER" id="PTHR30466:SF11">
    <property type="entry name" value="FLAVIN-DEPENDENT MONOOXYGENASE, REDUCTASE SUBUNIT HSAB"/>
    <property type="match status" value="1"/>
</dbReference>
<accession>A0A7Z0GMV9</accession>
<keyword evidence="2" id="KW-0560">Oxidoreductase</keyword>
<evidence type="ECO:0000259" key="3">
    <source>
        <dbReference type="SMART" id="SM00903"/>
    </source>
</evidence>
<evidence type="ECO:0000256" key="2">
    <source>
        <dbReference type="ARBA" id="ARBA00023002"/>
    </source>
</evidence>
<dbReference type="Proteomes" id="UP000535437">
    <property type="component" value="Unassembled WGS sequence"/>
</dbReference>
<dbReference type="EMBL" id="JACCFY010000001">
    <property type="protein sequence ID" value="NYJ78414.1"/>
    <property type="molecule type" value="Genomic_DNA"/>
</dbReference>
<dbReference type="GO" id="GO:0010181">
    <property type="term" value="F:FMN binding"/>
    <property type="evidence" value="ECO:0007669"/>
    <property type="project" value="InterPro"/>
</dbReference>
<evidence type="ECO:0000313" key="4">
    <source>
        <dbReference type="EMBL" id="NYJ78414.1"/>
    </source>
</evidence>
<dbReference type="SUPFAM" id="SSF50475">
    <property type="entry name" value="FMN-binding split barrel"/>
    <property type="match status" value="1"/>
</dbReference>
<evidence type="ECO:0000256" key="1">
    <source>
        <dbReference type="ARBA" id="ARBA00008898"/>
    </source>
</evidence>
<protein>
    <submittedName>
        <fullName evidence="4">Flavin reductase (DIM6/NTAB) family NADH-FMN oxidoreductase RutF</fullName>
    </submittedName>
</protein>
<comment type="caution">
    <text evidence="4">The sequence shown here is derived from an EMBL/GenBank/DDBJ whole genome shotgun (WGS) entry which is preliminary data.</text>
</comment>
<dbReference type="RefSeq" id="WP_179541760.1">
    <property type="nucleotide sequence ID" value="NZ_BAAALL010000005.1"/>
</dbReference>
<evidence type="ECO:0000313" key="5">
    <source>
        <dbReference type="Proteomes" id="UP000535437"/>
    </source>
</evidence>
<comment type="similarity">
    <text evidence="1">Belongs to the non-flavoprotein flavin reductase family.</text>
</comment>
<sequence length="201" mass="21023">MSTALATDESRPIPVEAAVHHTTADAVARRVPTSLVGIDPLELREAFGHFPQGVVVVAAEVDGRPEGLVASTFTVGVSLEPPLVTVAVQHSSTTWPKLAGAGAELGISLVGHGQSALCRKIASKDRENRFAGLRVTTGEGGAVTLDGAPVTFTTRIHDQVRAGDHDIIVLELLDLAVEDQSQALVFHQSEFKALGPLDADA</sequence>
<keyword evidence="5" id="KW-1185">Reference proteome</keyword>
<organism evidence="4 5">
    <name type="scientific">Nesterenkonia xinjiangensis</name>
    <dbReference type="NCBI Taxonomy" id="225327"/>
    <lineage>
        <taxon>Bacteria</taxon>
        <taxon>Bacillati</taxon>
        <taxon>Actinomycetota</taxon>
        <taxon>Actinomycetes</taxon>
        <taxon>Micrococcales</taxon>
        <taxon>Micrococcaceae</taxon>
        <taxon>Nesterenkonia</taxon>
    </lineage>
</organism>
<feature type="domain" description="Flavin reductase like" evidence="3">
    <location>
        <begin position="47"/>
        <end position="193"/>
    </location>
</feature>
<dbReference type="Pfam" id="PF01613">
    <property type="entry name" value="Flavin_Reduct"/>
    <property type="match status" value="1"/>
</dbReference>
<dbReference type="GO" id="GO:0042602">
    <property type="term" value="F:riboflavin reductase (NADPH) activity"/>
    <property type="evidence" value="ECO:0007669"/>
    <property type="project" value="TreeGrafter"/>
</dbReference>
<dbReference type="SMART" id="SM00903">
    <property type="entry name" value="Flavin_Reduct"/>
    <property type="match status" value="1"/>
</dbReference>
<dbReference type="InterPro" id="IPR050268">
    <property type="entry name" value="NADH-dep_flavin_reductase"/>
</dbReference>
<reference evidence="4 5" key="1">
    <citation type="submission" date="2020-07" db="EMBL/GenBank/DDBJ databases">
        <title>Sequencing the genomes of 1000 actinobacteria strains.</title>
        <authorList>
            <person name="Klenk H.-P."/>
        </authorList>
    </citation>
    <scope>NUCLEOTIDE SEQUENCE [LARGE SCALE GENOMIC DNA]</scope>
    <source>
        <strain evidence="4 5">DSM 15475</strain>
    </source>
</reference>
<proteinExistence type="inferred from homology"/>
<name>A0A7Z0GMV9_9MICC</name>
<dbReference type="InterPro" id="IPR002563">
    <property type="entry name" value="Flavin_Rdtase-like_dom"/>
</dbReference>
<dbReference type="AlphaFoldDB" id="A0A7Z0GMV9"/>
<dbReference type="PANTHER" id="PTHR30466">
    <property type="entry name" value="FLAVIN REDUCTASE"/>
    <property type="match status" value="1"/>
</dbReference>